<dbReference type="PANTHER" id="PTHR32552:SF68">
    <property type="entry name" value="FERRICHROME OUTER MEMBRANE TRANSPORTER_PHAGE RECEPTOR"/>
    <property type="match status" value="1"/>
</dbReference>
<evidence type="ECO:0000256" key="7">
    <source>
        <dbReference type="ARBA" id="ARBA00023004"/>
    </source>
</evidence>
<dbReference type="GO" id="GO:0015344">
    <property type="term" value="F:siderophore uptake transmembrane transporter activity"/>
    <property type="evidence" value="ECO:0007669"/>
    <property type="project" value="TreeGrafter"/>
</dbReference>
<evidence type="ECO:0000259" key="14">
    <source>
        <dbReference type="Pfam" id="PF00593"/>
    </source>
</evidence>
<dbReference type="Pfam" id="PF07715">
    <property type="entry name" value="Plug"/>
    <property type="match status" value="1"/>
</dbReference>
<keyword evidence="10 12" id="KW-0472">Membrane</keyword>
<evidence type="ECO:0000256" key="8">
    <source>
        <dbReference type="ARBA" id="ARBA00023065"/>
    </source>
</evidence>
<feature type="domain" description="TonB-dependent receptor plug" evidence="15">
    <location>
        <begin position="109"/>
        <end position="230"/>
    </location>
</feature>
<keyword evidence="4" id="KW-0410">Iron transport</keyword>
<keyword evidence="7" id="KW-0408">Iron</keyword>
<evidence type="ECO:0000256" key="5">
    <source>
        <dbReference type="ARBA" id="ARBA00022692"/>
    </source>
</evidence>
<keyword evidence="5 12" id="KW-0812">Transmembrane</keyword>
<dbReference type="InterPro" id="IPR000531">
    <property type="entry name" value="Beta-barrel_TonB"/>
</dbReference>
<evidence type="ECO:0000256" key="10">
    <source>
        <dbReference type="ARBA" id="ARBA00023136"/>
    </source>
</evidence>
<dbReference type="Pfam" id="PF00593">
    <property type="entry name" value="TonB_dep_Rec_b-barrel"/>
    <property type="match status" value="1"/>
</dbReference>
<keyword evidence="17" id="KW-1185">Reference proteome</keyword>
<evidence type="ECO:0000256" key="3">
    <source>
        <dbReference type="ARBA" id="ARBA00022452"/>
    </source>
</evidence>
<comment type="similarity">
    <text evidence="12 13">Belongs to the TonB-dependent receptor family.</text>
</comment>
<accession>A0A399S302</accession>
<dbReference type="Gene3D" id="2.60.40.1120">
    <property type="entry name" value="Carboxypeptidase-like, regulatory domain"/>
    <property type="match status" value="1"/>
</dbReference>
<evidence type="ECO:0000313" key="17">
    <source>
        <dbReference type="Proteomes" id="UP000266005"/>
    </source>
</evidence>
<proteinExistence type="inferred from homology"/>
<sequence>MFLTLVSQAWAQNRAVSGKVTDRSTGDALPGVAVLVKGTTTGTATGVDGTYTINVPEGSNTLVFRFIGYSVVERNIDNASVVNVALGVDSKQLQEVVVTAIGIERETKSLGYAASKVDGEELTKARETNVVNGLAGKVSGVRITQSSGSLGGSSKVTIRGTNSFGGSSPLFVIDGLPISNSAPGGNTPTGNGSVDYGNRAGDINPDDIESMTVLKGAAATALYGARARDGAIIITTKKGAEGKVKVSLNSSTRFDNVLRLPDLQNEYAQGNFGKYDLRNTNGWGPKISEVQDVTVKNFMGEDVTLQAYPNNVEDFFQTGMTYMNNLAFEGGSKEGDFRLSLGSTNQTGIIENQGLDRYNVGLNAGRNFKDKLNVRTTINYVKTTTEGRPVQSSNSPNILTSAIYGLPRTVDINRLRDNYIDPITGEQISLTPDKTGNNPYWIINRNTNESDLERMYGNAIVSYKPLPWLTLSNNTGVDFYKENRFNKTSKGTFGALEGEFYKATLQNRIVNNDFIVTAERDINPDLNLKVMAGHNIYSTHYEAQAVTARNLTIDGLYDYANATSTVPSQSISERRLVGIWGDLGLSYKEYLFLNVTGRNDWSSTLPVDNRSYFYPSVSTGFVFTDAFNIQSNILDYGKIRASWANVGSDAAPYSLDYNYNPATTYFVQYSLSGTFPHGGLLGFSAPRTLPNFNLKPQNQTNVEFGADFRFLSNRINLGFTYYNTKTTDQIVALDVPLSTGYFAKYVNVGAVLNRGLEVDLTLNPIRTTSGFDWTTNVNFSKNVQEVQDLPESLDFYGLASGWSGLQIKAEEGKSFGLYGTAWQRDPEGNFIINKDTGLRETEQGKRLGSITPDWLMGINNTFTYKGINMGFLVDIRKGGVFYSGTVASLRSSGLAEETLENRGSIFIDRGVNKTDDGFVPNTTPVQSMQDFWGKYSATANTEGNVFDASYVKLREVRVSYTLPKRWLENTFVGSAEFGLEGRNLWIIHSNVPHIDPESNFFGAGSVGEGVEFNTMPTTRTLGFNLRVTL</sequence>
<organism evidence="16 17">
    <name type="scientific">Pontibacter oryzae</name>
    <dbReference type="NCBI Taxonomy" id="2304593"/>
    <lineage>
        <taxon>Bacteria</taxon>
        <taxon>Pseudomonadati</taxon>
        <taxon>Bacteroidota</taxon>
        <taxon>Cytophagia</taxon>
        <taxon>Cytophagales</taxon>
        <taxon>Hymenobacteraceae</taxon>
        <taxon>Pontibacter</taxon>
    </lineage>
</organism>
<keyword evidence="9 13" id="KW-0798">TonB box</keyword>
<evidence type="ECO:0000313" key="16">
    <source>
        <dbReference type="EMBL" id="RIJ37084.1"/>
    </source>
</evidence>
<evidence type="ECO:0000256" key="13">
    <source>
        <dbReference type="RuleBase" id="RU003357"/>
    </source>
</evidence>
<gene>
    <name evidence="16" type="ORF">D1627_12765</name>
</gene>
<dbReference type="InterPro" id="IPR023997">
    <property type="entry name" value="TonB-dep_OMP_SusC/RagA_CS"/>
</dbReference>
<keyword evidence="6" id="KW-0732">Signal</keyword>
<dbReference type="AlphaFoldDB" id="A0A399S302"/>
<name>A0A399S302_9BACT</name>
<dbReference type="NCBIfam" id="TIGR04056">
    <property type="entry name" value="OMP_RagA_SusC"/>
    <property type="match status" value="1"/>
</dbReference>
<protein>
    <submittedName>
        <fullName evidence="16">SusC/RagA family TonB-linked outer membrane protein</fullName>
    </submittedName>
</protein>
<dbReference type="Pfam" id="PF13715">
    <property type="entry name" value="CarbopepD_reg_2"/>
    <property type="match status" value="1"/>
</dbReference>
<evidence type="ECO:0000256" key="2">
    <source>
        <dbReference type="ARBA" id="ARBA00022448"/>
    </source>
</evidence>
<dbReference type="InterPro" id="IPR012910">
    <property type="entry name" value="Plug_dom"/>
</dbReference>
<evidence type="ECO:0000256" key="12">
    <source>
        <dbReference type="PROSITE-ProRule" id="PRU01360"/>
    </source>
</evidence>
<keyword evidence="2 12" id="KW-0813">Transport</keyword>
<evidence type="ECO:0000256" key="6">
    <source>
        <dbReference type="ARBA" id="ARBA00022729"/>
    </source>
</evidence>
<reference evidence="17" key="1">
    <citation type="submission" date="2018-08" db="EMBL/GenBank/DDBJ databases">
        <title>Mucilaginibacter sp. MYSH2.</title>
        <authorList>
            <person name="Seo T."/>
        </authorList>
    </citation>
    <scope>NUCLEOTIDE SEQUENCE [LARGE SCALE GENOMIC DNA]</scope>
    <source>
        <strain evidence="17">KIRAN</strain>
    </source>
</reference>
<evidence type="ECO:0000256" key="11">
    <source>
        <dbReference type="ARBA" id="ARBA00023237"/>
    </source>
</evidence>
<dbReference type="Gene3D" id="2.40.170.20">
    <property type="entry name" value="TonB-dependent receptor, beta-barrel domain"/>
    <property type="match status" value="1"/>
</dbReference>
<dbReference type="SUPFAM" id="SSF56935">
    <property type="entry name" value="Porins"/>
    <property type="match status" value="1"/>
</dbReference>
<dbReference type="InterPro" id="IPR037066">
    <property type="entry name" value="Plug_dom_sf"/>
</dbReference>
<comment type="caution">
    <text evidence="16">The sequence shown here is derived from an EMBL/GenBank/DDBJ whole genome shotgun (WGS) entry which is preliminary data.</text>
</comment>
<dbReference type="InterPro" id="IPR039426">
    <property type="entry name" value="TonB-dep_rcpt-like"/>
</dbReference>
<comment type="subcellular location">
    <subcellularLocation>
        <location evidence="1 12">Cell outer membrane</location>
        <topology evidence="1 12">Multi-pass membrane protein</topology>
    </subcellularLocation>
</comment>
<keyword evidence="3 12" id="KW-1134">Transmembrane beta strand</keyword>
<dbReference type="NCBIfam" id="TIGR04057">
    <property type="entry name" value="SusC_RagA_signa"/>
    <property type="match status" value="1"/>
</dbReference>
<dbReference type="PROSITE" id="PS52016">
    <property type="entry name" value="TONB_DEPENDENT_REC_3"/>
    <property type="match status" value="1"/>
</dbReference>
<keyword evidence="8" id="KW-0406">Ion transport</keyword>
<dbReference type="OrthoDB" id="9768177at2"/>
<dbReference type="InterPro" id="IPR008969">
    <property type="entry name" value="CarboxyPept-like_regulatory"/>
</dbReference>
<dbReference type="EMBL" id="QWGE01000004">
    <property type="protein sequence ID" value="RIJ37084.1"/>
    <property type="molecule type" value="Genomic_DNA"/>
</dbReference>
<evidence type="ECO:0000256" key="4">
    <source>
        <dbReference type="ARBA" id="ARBA00022496"/>
    </source>
</evidence>
<dbReference type="Proteomes" id="UP000266005">
    <property type="component" value="Unassembled WGS sequence"/>
</dbReference>
<evidence type="ECO:0000256" key="9">
    <source>
        <dbReference type="ARBA" id="ARBA00023077"/>
    </source>
</evidence>
<dbReference type="SUPFAM" id="SSF49464">
    <property type="entry name" value="Carboxypeptidase regulatory domain-like"/>
    <property type="match status" value="1"/>
</dbReference>
<dbReference type="GO" id="GO:0009279">
    <property type="term" value="C:cell outer membrane"/>
    <property type="evidence" value="ECO:0007669"/>
    <property type="project" value="UniProtKB-SubCell"/>
</dbReference>
<keyword evidence="11 12" id="KW-0998">Cell outer membrane</keyword>
<dbReference type="InterPro" id="IPR036942">
    <property type="entry name" value="Beta-barrel_TonB_sf"/>
</dbReference>
<dbReference type="PANTHER" id="PTHR32552">
    <property type="entry name" value="FERRICHROME IRON RECEPTOR-RELATED"/>
    <property type="match status" value="1"/>
</dbReference>
<dbReference type="Gene3D" id="2.170.130.10">
    <property type="entry name" value="TonB-dependent receptor, plug domain"/>
    <property type="match status" value="1"/>
</dbReference>
<evidence type="ECO:0000256" key="1">
    <source>
        <dbReference type="ARBA" id="ARBA00004571"/>
    </source>
</evidence>
<dbReference type="InterPro" id="IPR023996">
    <property type="entry name" value="TonB-dep_OMP_SusC/RagA"/>
</dbReference>
<feature type="domain" description="TonB-dependent receptor-like beta-barrel" evidence="14">
    <location>
        <begin position="413"/>
        <end position="983"/>
    </location>
</feature>
<evidence type="ECO:0000259" key="15">
    <source>
        <dbReference type="Pfam" id="PF07715"/>
    </source>
</evidence>